<evidence type="ECO:0000313" key="3">
    <source>
        <dbReference type="EMBL" id="KFF06268.1"/>
    </source>
</evidence>
<organism evidence="3 4">
    <name type="scientific">Flavobacterium reichenbachii</name>
    <dbReference type="NCBI Taxonomy" id="362418"/>
    <lineage>
        <taxon>Bacteria</taxon>
        <taxon>Pseudomonadati</taxon>
        <taxon>Bacteroidota</taxon>
        <taxon>Flavobacteriia</taxon>
        <taxon>Flavobacteriales</taxon>
        <taxon>Flavobacteriaceae</taxon>
        <taxon>Flavobacterium</taxon>
    </lineage>
</organism>
<dbReference type="Gene3D" id="3.20.20.140">
    <property type="entry name" value="Metal-dependent hydrolases"/>
    <property type="match status" value="1"/>
</dbReference>
<dbReference type="SUPFAM" id="SSF51556">
    <property type="entry name" value="Metallo-dependent hydrolases"/>
    <property type="match status" value="1"/>
</dbReference>
<feature type="signal peptide" evidence="1">
    <location>
        <begin position="1"/>
        <end position="21"/>
    </location>
</feature>
<dbReference type="PANTHER" id="PTHR43135">
    <property type="entry name" value="ALPHA-D-RIBOSE 1-METHYLPHOSPHONATE 5-TRIPHOSPHATE DIPHOSPHATASE"/>
    <property type="match status" value="1"/>
</dbReference>
<dbReference type="OrthoDB" id="783596at2"/>
<dbReference type="Pfam" id="PF01979">
    <property type="entry name" value="Amidohydro_1"/>
    <property type="match status" value="1"/>
</dbReference>
<evidence type="ECO:0000259" key="2">
    <source>
        <dbReference type="Pfam" id="PF01979"/>
    </source>
</evidence>
<feature type="chain" id="PRO_5001801561" evidence="1">
    <location>
        <begin position="22"/>
        <end position="435"/>
    </location>
</feature>
<gene>
    <name evidence="3" type="ORF">IW19_12325</name>
</gene>
<sequence length="435" mass="47617">MKNKNIYILLLLFCASLQIKAQQIPAPKQTKSVLILNATAHLGNGTVIQNSAVGFKDGKITLVADASTIRLADGAFDTTINAAGKHIYPGFIAPNSTLGLVEIDAVKSSDDQEEIGSFNPNVRSIIAYNSESKVVETVRPNGVLMAQITPRGGTISGTSSVVQLDAWSWKDAILKENDGIHLNFPSNFKRSGSWFEPGVIEPNKDYPKQVEEINAFLANAKAYNQGAVKERNIVLEASKALFDGTEILYIHADEEKQIIDGIQLAVNNQIKKIVIVGGFEAYKSTDLLQKYNVGVLLRRVHDMPTSNDQDVNLPYKMAKILTDKGIIVGLENSGDHERMSVRNLPFLAGTCAAFGLDKEKALQLITSNTAKLLGIDTICGTLETGKDATLFISEGDALDMRTNKLTWAFIQGRTINLETFQTKLNDKFKAKFNQK</sequence>
<keyword evidence="3" id="KW-0378">Hydrolase</keyword>
<evidence type="ECO:0000313" key="4">
    <source>
        <dbReference type="Proteomes" id="UP000028715"/>
    </source>
</evidence>
<dbReference type="RefSeq" id="WP_035684465.1">
    <property type="nucleotide sequence ID" value="NZ_JPRL01000001.1"/>
</dbReference>
<dbReference type="EMBL" id="JPRL01000001">
    <property type="protein sequence ID" value="KFF06268.1"/>
    <property type="molecule type" value="Genomic_DNA"/>
</dbReference>
<dbReference type="InterPro" id="IPR011059">
    <property type="entry name" value="Metal-dep_hydrolase_composite"/>
</dbReference>
<feature type="domain" description="Amidohydrolase-related" evidence="2">
    <location>
        <begin position="208"/>
        <end position="396"/>
    </location>
</feature>
<dbReference type="AlphaFoldDB" id="A0A085ZPA4"/>
<dbReference type="eggNOG" id="COG1228">
    <property type="taxonomic scope" value="Bacteria"/>
</dbReference>
<accession>A0A085ZPA4</accession>
<reference evidence="3 4" key="1">
    <citation type="submission" date="2014-07" db="EMBL/GenBank/DDBJ databases">
        <title>Genome of Flavobacterium reichenbachii LMG 25512.</title>
        <authorList>
            <person name="Stropko S.J."/>
            <person name="Pipes S.E."/>
            <person name="Newman J.D."/>
        </authorList>
    </citation>
    <scope>NUCLEOTIDE SEQUENCE [LARGE SCALE GENOMIC DNA]</scope>
    <source>
        <strain evidence="3 4">LMG 25512</strain>
    </source>
</reference>
<dbReference type="InterPro" id="IPR006680">
    <property type="entry name" value="Amidohydro-rel"/>
</dbReference>
<dbReference type="PANTHER" id="PTHR43135:SF3">
    <property type="entry name" value="ALPHA-D-RIBOSE 1-METHYLPHOSPHONATE 5-TRIPHOSPHATE DIPHOSPHATASE"/>
    <property type="match status" value="1"/>
</dbReference>
<dbReference type="InterPro" id="IPR032466">
    <property type="entry name" value="Metal_Hydrolase"/>
</dbReference>
<proteinExistence type="predicted"/>
<protein>
    <submittedName>
        <fullName evidence="3">Amidohydrolase</fullName>
    </submittedName>
</protein>
<keyword evidence="4" id="KW-1185">Reference proteome</keyword>
<dbReference type="STRING" id="362418.IW19_12325"/>
<dbReference type="InterPro" id="IPR051781">
    <property type="entry name" value="Metallo-dep_Hydrolase"/>
</dbReference>
<dbReference type="Proteomes" id="UP000028715">
    <property type="component" value="Unassembled WGS sequence"/>
</dbReference>
<evidence type="ECO:0000256" key="1">
    <source>
        <dbReference type="SAM" id="SignalP"/>
    </source>
</evidence>
<dbReference type="GO" id="GO:0016810">
    <property type="term" value="F:hydrolase activity, acting on carbon-nitrogen (but not peptide) bonds"/>
    <property type="evidence" value="ECO:0007669"/>
    <property type="project" value="InterPro"/>
</dbReference>
<keyword evidence="1" id="KW-0732">Signal</keyword>
<dbReference type="SUPFAM" id="SSF51338">
    <property type="entry name" value="Composite domain of metallo-dependent hydrolases"/>
    <property type="match status" value="1"/>
</dbReference>
<comment type="caution">
    <text evidence="3">The sequence shown here is derived from an EMBL/GenBank/DDBJ whole genome shotgun (WGS) entry which is preliminary data.</text>
</comment>
<name>A0A085ZPA4_9FLAO</name>